<gene>
    <name evidence="2" type="ORF">SDC9_205406</name>
</gene>
<dbReference type="AlphaFoldDB" id="A0A645J3M8"/>
<organism evidence="2">
    <name type="scientific">bioreactor metagenome</name>
    <dbReference type="NCBI Taxonomy" id="1076179"/>
    <lineage>
        <taxon>unclassified sequences</taxon>
        <taxon>metagenomes</taxon>
        <taxon>ecological metagenomes</taxon>
    </lineage>
</organism>
<name>A0A645J3M8_9ZZZZ</name>
<dbReference type="EMBL" id="VSSQ01129580">
    <property type="protein sequence ID" value="MPN57712.1"/>
    <property type="molecule type" value="Genomic_DNA"/>
</dbReference>
<evidence type="ECO:0000313" key="2">
    <source>
        <dbReference type="EMBL" id="MPN57712.1"/>
    </source>
</evidence>
<protein>
    <submittedName>
        <fullName evidence="2">Uncharacterized protein</fullName>
    </submittedName>
</protein>
<accession>A0A645J3M8</accession>
<comment type="caution">
    <text evidence="2">The sequence shown here is derived from an EMBL/GenBank/DDBJ whole genome shotgun (WGS) entry which is preliminary data.</text>
</comment>
<proteinExistence type="predicted"/>
<evidence type="ECO:0000256" key="1">
    <source>
        <dbReference type="SAM" id="MobiDB-lite"/>
    </source>
</evidence>
<sequence>MKVKYKKTTTYTYNSLNQLVSSVELGSEDSKDRSEESSEDEGESHTTLSNKKFPLLKPILRI</sequence>
<reference evidence="2" key="1">
    <citation type="submission" date="2019-08" db="EMBL/GenBank/DDBJ databases">
        <authorList>
            <person name="Kucharzyk K."/>
            <person name="Murdoch R.W."/>
            <person name="Higgins S."/>
            <person name="Loffler F."/>
        </authorList>
    </citation>
    <scope>NUCLEOTIDE SEQUENCE</scope>
</reference>
<feature type="region of interest" description="Disordered" evidence="1">
    <location>
        <begin position="23"/>
        <end position="50"/>
    </location>
</feature>